<evidence type="ECO:0000313" key="3">
    <source>
        <dbReference type="Proteomes" id="UP000192578"/>
    </source>
</evidence>
<sequence>MLSAGCANSNRSPTTRRHHRVLPVSPLAGVASNRIGVRGGNRRRSGSEIRLAMWLVILEIIFWLPVTVMSILGNLRIALPFPDVNALAFSFGTVLHIVDPLVYLVFLGNVRQEIISRWYGVLGLETDQRLPVANNGGSSTSGKTNRRTADL</sequence>
<reference evidence="3" key="1">
    <citation type="submission" date="2017-01" db="EMBL/GenBank/DDBJ databases">
        <title>Comparative genomics of anhydrobiosis in the tardigrade Hypsibius dujardini.</title>
        <authorList>
            <person name="Yoshida Y."/>
            <person name="Koutsovoulos G."/>
            <person name="Laetsch D."/>
            <person name="Stevens L."/>
            <person name="Kumar S."/>
            <person name="Horikawa D."/>
            <person name="Ishino K."/>
            <person name="Komine S."/>
            <person name="Tomita M."/>
            <person name="Blaxter M."/>
            <person name="Arakawa K."/>
        </authorList>
    </citation>
    <scope>NUCLEOTIDE SEQUENCE [LARGE SCALE GENOMIC DNA]</scope>
    <source>
        <strain evidence="3">Z151</strain>
    </source>
</reference>
<gene>
    <name evidence="2" type="ORF">BV898_16553</name>
</gene>
<keyword evidence="1" id="KW-0812">Transmembrane</keyword>
<keyword evidence="1" id="KW-0472">Membrane</keyword>
<evidence type="ECO:0008006" key="4">
    <source>
        <dbReference type="Google" id="ProtNLM"/>
    </source>
</evidence>
<comment type="caution">
    <text evidence="2">The sequence shown here is derived from an EMBL/GenBank/DDBJ whole genome shotgun (WGS) entry which is preliminary data.</text>
</comment>
<feature type="transmembrane region" description="Helical" evidence="1">
    <location>
        <begin position="51"/>
        <end position="72"/>
    </location>
</feature>
<evidence type="ECO:0000313" key="2">
    <source>
        <dbReference type="EMBL" id="OWA52090.1"/>
    </source>
</evidence>
<dbReference type="Proteomes" id="UP000192578">
    <property type="component" value="Unassembled WGS sequence"/>
</dbReference>
<feature type="transmembrane region" description="Helical" evidence="1">
    <location>
        <begin position="84"/>
        <end position="107"/>
    </location>
</feature>
<keyword evidence="3" id="KW-1185">Reference proteome</keyword>
<dbReference type="Gene3D" id="1.20.1070.10">
    <property type="entry name" value="Rhodopsin 7-helix transmembrane proteins"/>
    <property type="match status" value="1"/>
</dbReference>
<dbReference type="SUPFAM" id="SSF81321">
    <property type="entry name" value="Family A G protein-coupled receptor-like"/>
    <property type="match status" value="1"/>
</dbReference>
<protein>
    <recommendedName>
        <fullName evidence="4">G-protein coupled receptors family 1 profile domain-containing protein</fullName>
    </recommendedName>
</protein>
<accession>A0A9X6NDY2</accession>
<keyword evidence="1" id="KW-1133">Transmembrane helix</keyword>
<dbReference type="AlphaFoldDB" id="A0A9X6NDY2"/>
<proteinExistence type="predicted"/>
<name>A0A9X6NDY2_HYPEX</name>
<dbReference type="EMBL" id="MTYJ01000250">
    <property type="protein sequence ID" value="OWA52090.1"/>
    <property type="molecule type" value="Genomic_DNA"/>
</dbReference>
<organism evidence="2 3">
    <name type="scientific">Hypsibius exemplaris</name>
    <name type="common">Freshwater tardigrade</name>
    <dbReference type="NCBI Taxonomy" id="2072580"/>
    <lineage>
        <taxon>Eukaryota</taxon>
        <taxon>Metazoa</taxon>
        <taxon>Ecdysozoa</taxon>
        <taxon>Tardigrada</taxon>
        <taxon>Eutardigrada</taxon>
        <taxon>Parachela</taxon>
        <taxon>Hypsibioidea</taxon>
        <taxon>Hypsibiidae</taxon>
        <taxon>Hypsibius</taxon>
    </lineage>
</organism>
<evidence type="ECO:0000256" key="1">
    <source>
        <dbReference type="SAM" id="Phobius"/>
    </source>
</evidence>